<sequence>MRYKSFKDVIDVARTRPPVKMSVAAAHDLDVLQAVKGAVELGIIEPYLVGDPRKIFEMARELDFSVEEYPVYPAYTENENAFIAAKLASDAQVQAIMKGFVNSTPFLKGVLHKDLNLKTGSVISHISVFDIPGADQLISMSDGGINIAPNFQQKKKIILNAVQFLDGIGVDRPRVAILAANERVSEKMPVTVEADHLAMLIKNEYSQPILIEGPLPLDLAISRESLVHKGLDSELEGAADLLIVPTIEAGNFLGKAITYFAKGTMAGIVLVRRYRLS</sequence>
<protein>
    <submittedName>
        <fullName evidence="5">Phosphate butyryltransferase</fullName>
    </submittedName>
</protein>
<keyword evidence="6" id="KW-1185">Reference proteome</keyword>
<evidence type="ECO:0000313" key="5">
    <source>
        <dbReference type="EMBL" id="GAE43873.1"/>
    </source>
</evidence>
<keyword evidence="3" id="KW-0012">Acyltransferase</keyword>
<dbReference type="RefSeq" id="WP_052019538.1">
    <property type="nucleotide sequence ID" value="NZ_BAUW01000003.1"/>
</dbReference>
<dbReference type="AlphaFoldDB" id="W4RJ11"/>
<keyword evidence="2 5" id="KW-0808">Transferase</keyword>
<evidence type="ECO:0000256" key="1">
    <source>
        <dbReference type="ARBA" id="ARBA00005656"/>
    </source>
</evidence>
<dbReference type="InterPro" id="IPR012147">
    <property type="entry name" value="P_Ac_Bu_trans"/>
</dbReference>
<dbReference type="Gene3D" id="3.40.718.10">
    <property type="entry name" value="Isopropylmalate Dehydrogenase"/>
    <property type="match status" value="1"/>
</dbReference>
<comment type="similarity">
    <text evidence="1">Belongs to the phosphate acetyltransferase and butyryltransferase family.</text>
</comment>
<comment type="caution">
    <text evidence="5">The sequence shown here is derived from an EMBL/GenBank/DDBJ whole genome shotgun (WGS) entry which is preliminary data.</text>
</comment>
<dbReference type="Proteomes" id="UP000018949">
    <property type="component" value="Unassembled WGS sequence"/>
</dbReference>
<dbReference type="PANTHER" id="PTHR43356:SF2">
    <property type="entry name" value="PHOSPHATE ACETYLTRANSFERASE"/>
    <property type="match status" value="1"/>
</dbReference>
<reference evidence="5 6" key="1">
    <citation type="submission" date="2013-12" db="EMBL/GenBank/DDBJ databases">
        <title>NBRP : Genome information of microbial organism related human and environment.</title>
        <authorList>
            <person name="Hattori M."/>
            <person name="Oshima K."/>
            <person name="Inaba H."/>
            <person name="Suda W."/>
            <person name="Sakamoto M."/>
            <person name="Iino T."/>
            <person name="Kitahara M."/>
            <person name="Oshida Y."/>
            <person name="Iida T."/>
            <person name="Kudo T."/>
            <person name="Itoh T."/>
            <person name="Ahmed I."/>
            <person name="Ohkuma M."/>
        </authorList>
    </citation>
    <scope>NUCLEOTIDE SEQUENCE [LARGE SCALE GENOMIC DNA]</scope>
    <source>
        <strain evidence="5 6">JCM 21738</strain>
    </source>
</reference>
<gene>
    <name evidence="5" type="ORF">JCM21738_541</name>
</gene>
<feature type="domain" description="Phosphate acetyl/butaryl transferase" evidence="4">
    <location>
        <begin position="79"/>
        <end position="269"/>
    </location>
</feature>
<dbReference type="PIRSF" id="PIRSF000428">
    <property type="entry name" value="P_Ac_trans"/>
    <property type="match status" value="1"/>
</dbReference>
<dbReference type="PANTHER" id="PTHR43356">
    <property type="entry name" value="PHOSPHATE ACETYLTRANSFERASE"/>
    <property type="match status" value="1"/>
</dbReference>
<dbReference type="GO" id="GO:0016746">
    <property type="term" value="F:acyltransferase activity"/>
    <property type="evidence" value="ECO:0007669"/>
    <property type="project" value="UniProtKB-KW"/>
</dbReference>
<dbReference type="Pfam" id="PF01515">
    <property type="entry name" value="PTA_PTB"/>
    <property type="match status" value="1"/>
</dbReference>
<evidence type="ECO:0000256" key="2">
    <source>
        <dbReference type="ARBA" id="ARBA00022679"/>
    </source>
</evidence>
<proteinExistence type="inferred from homology"/>
<evidence type="ECO:0000313" key="6">
    <source>
        <dbReference type="Proteomes" id="UP000018949"/>
    </source>
</evidence>
<dbReference type="InterPro" id="IPR050500">
    <property type="entry name" value="Phos_Acetyltrans/Butyryltrans"/>
</dbReference>
<dbReference type="EMBL" id="BAUW01000003">
    <property type="protein sequence ID" value="GAE43873.1"/>
    <property type="molecule type" value="Genomic_DNA"/>
</dbReference>
<evidence type="ECO:0000259" key="4">
    <source>
        <dbReference type="Pfam" id="PF01515"/>
    </source>
</evidence>
<dbReference type="eggNOG" id="COG0280">
    <property type="taxonomic scope" value="Bacteria"/>
</dbReference>
<organism evidence="5 6">
    <name type="scientific">Mesobacillus boroniphilus JCM 21738</name>
    <dbReference type="NCBI Taxonomy" id="1294265"/>
    <lineage>
        <taxon>Bacteria</taxon>
        <taxon>Bacillati</taxon>
        <taxon>Bacillota</taxon>
        <taxon>Bacilli</taxon>
        <taxon>Bacillales</taxon>
        <taxon>Bacillaceae</taxon>
        <taxon>Mesobacillus</taxon>
    </lineage>
</organism>
<accession>W4RJ11</accession>
<dbReference type="InterPro" id="IPR002505">
    <property type="entry name" value="PTA_PTB"/>
</dbReference>
<dbReference type="SUPFAM" id="SSF53659">
    <property type="entry name" value="Isocitrate/Isopropylmalate dehydrogenase-like"/>
    <property type="match status" value="1"/>
</dbReference>
<evidence type="ECO:0000256" key="3">
    <source>
        <dbReference type="ARBA" id="ARBA00023315"/>
    </source>
</evidence>
<name>W4RJ11_9BACI</name>